<dbReference type="AlphaFoldDB" id="A0A9J6B4M3"/>
<dbReference type="EMBL" id="JACXVP010000001">
    <property type="protein sequence ID" value="KAG5631701.1"/>
    <property type="molecule type" value="Genomic_DNA"/>
</dbReference>
<protein>
    <submittedName>
        <fullName evidence="1">Uncharacterized protein</fullName>
    </submittedName>
</protein>
<proteinExistence type="predicted"/>
<name>A0A9J6B4M3_SOLCO</name>
<keyword evidence="2" id="KW-1185">Reference proteome</keyword>
<dbReference type="Proteomes" id="UP000824120">
    <property type="component" value="Chromosome 1"/>
</dbReference>
<accession>A0A9J6B4M3</accession>
<organism evidence="1 2">
    <name type="scientific">Solanum commersonii</name>
    <name type="common">Commerson's wild potato</name>
    <name type="synonym">Commerson's nightshade</name>
    <dbReference type="NCBI Taxonomy" id="4109"/>
    <lineage>
        <taxon>Eukaryota</taxon>
        <taxon>Viridiplantae</taxon>
        <taxon>Streptophyta</taxon>
        <taxon>Embryophyta</taxon>
        <taxon>Tracheophyta</taxon>
        <taxon>Spermatophyta</taxon>
        <taxon>Magnoliopsida</taxon>
        <taxon>eudicotyledons</taxon>
        <taxon>Gunneridae</taxon>
        <taxon>Pentapetalae</taxon>
        <taxon>asterids</taxon>
        <taxon>lamiids</taxon>
        <taxon>Solanales</taxon>
        <taxon>Solanaceae</taxon>
        <taxon>Solanoideae</taxon>
        <taxon>Solaneae</taxon>
        <taxon>Solanum</taxon>
    </lineage>
</organism>
<gene>
    <name evidence="1" type="ORF">H5410_003418</name>
</gene>
<comment type="caution">
    <text evidence="1">The sequence shown here is derived from an EMBL/GenBank/DDBJ whole genome shotgun (WGS) entry which is preliminary data.</text>
</comment>
<evidence type="ECO:0000313" key="2">
    <source>
        <dbReference type="Proteomes" id="UP000824120"/>
    </source>
</evidence>
<sequence>MIPYSHTKVNQFKIKNQMQCSHSKMRNTMHVFTHRFALIFQLTFDSAYSRSKRDGVKKGPIYAVSLSVGVSVADGAVYICVSVPEAVSD</sequence>
<evidence type="ECO:0000313" key="1">
    <source>
        <dbReference type="EMBL" id="KAG5631701.1"/>
    </source>
</evidence>
<reference evidence="1 2" key="1">
    <citation type="submission" date="2020-09" db="EMBL/GenBank/DDBJ databases">
        <title>De no assembly of potato wild relative species, Solanum commersonii.</title>
        <authorList>
            <person name="Cho K."/>
        </authorList>
    </citation>
    <scope>NUCLEOTIDE SEQUENCE [LARGE SCALE GENOMIC DNA]</scope>
    <source>
        <strain evidence="1">LZ3.2</strain>
        <tissue evidence="1">Leaf</tissue>
    </source>
</reference>